<evidence type="ECO:0000313" key="10">
    <source>
        <dbReference type="EMBL" id="PRX57280.1"/>
    </source>
</evidence>
<keyword evidence="2 10" id="KW-0121">Carboxypeptidase</keyword>
<keyword evidence="5" id="KW-0720">Serine protease</keyword>
<evidence type="ECO:0000259" key="8">
    <source>
        <dbReference type="Pfam" id="PF02016"/>
    </source>
</evidence>
<accession>A0A2T0MI72</accession>
<dbReference type="Pfam" id="PF17676">
    <property type="entry name" value="Peptidase_S66C"/>
    <property type="match status" value="1"/>
</dbReference>
<keyword evidence="4" id="KW-0378">Hydrolase</keyword>
<evidence type="ECO:0000256" key="7">
    <source>
        <dbReference type="SAM" id="SignalP"/>
    </source>
</evidence>
<comment type="caution">
    <text evidence="10">The sequence shown here is derived from an EMBL/GenBank/DDBJ whole genome shotgun (WGS) entry which is preliminary data.</text>
</comment>
<dbReference type="SUPFAM" id="SSF141986">
    <property type="entry name" value="LD-carboxypeptidase A C-terminal domain-like"/>
    <property type="match status" value="1"/>
</dbReference>
<reference evidence="10 11" key="1">
    <citation type="submission" date="2018-03" db="EMBL/GenBank/DDBJ databases">
        <title>Genomic Encyclopedia of Archaeal and Bacterial Type Strains, Phase II (KMG-II): from individual species to whole genera.</title>
        <authorList>
            <person name="Goeker M."/>
        </authorList>
    </citation>
    <scope>NUCLEOTIDE SEQUENCE [LARGE SCALE GENOMIC DNA]</scope>
    <source>
        <strain evidence="10 11">DSM 25027</strain>
    </source>
</reference>
<evidence type="ECO:0000256" key="4">
    <source>
        <dbReference type="ARBA" id="ARBA00022801"/>
    </source>
</evidence>
<dbReference type="Proteomes" id="UP000237640">
    <property type="component" value="Unassembled WGS sequence"/>
</dbReference>
<feature type="active site" description="Charge relay system" evidence="6">
    <location>
        <position position="238"/>
    </location>
</feature>
<dbReference type="Gene3D" id="3.40.50.10740">
    <property type="entry name" value="Class I glutamine amidotransferase-like"/>
    <property type="match status" value="1"/>
</dbReference>
<dbReference type="RefSeq" id="WP_106144182.1">
    <property type="nucleotide sequence ID" value="NZ_PVYX01000001.1"/>
</dbReference>
<dbReference type="Gene3D" id="3.50.30.60">
    <property type="entry name" value="LD-carboxypeptidase A C-terminal domain-like"/>
    <property type="match status" value="1"/>
</dbReference>
<keyword evidence="3" id="KW-0645">Protease</keyword>
<feature type="domain" description="LD-carboxypeptidase N-terminal" evidence="8">
    <location>
        <begin position="42"/>
        <end position="159"/>
    </location>
</feature>
<comment type="similarity">
    <text evidence="1">Belongs to the peptidase S66 family.</text>
</comment>
<feature type="chain" id="PRO_5015480999" evidence="7">
    <location>
        <begin position="24"/>
        <end position="338"/>
    </location>
</feature>
<dbReference type="GO" id="GO:0006508">
    <property type="term" value="P:proteolysis"/>
    <property type="evidence" value="ECO:0007669"/>
    <property type="project" value="UniProtKB-KW"/>
</dbReference>
<feature type="signal peptide" evidence="7">
    <location>
        <begin position="1"/>
        <end position="23"/>
    </location>
</feature>
<keyword evidence="7" id="KW-0732">Signal</keyword>
<dbReference type="CDD" id="cd07025">
    <property type="entry name" value="Peptidase_S66"/>
    <property type="match status" value="1"/>
</dbReference>
<organism evidence="10 11">
    <name type="scientific">Flagellimonas meridianipacifica</name>
    <dbReference type="NCBI Taxonomy" id="1080225"/>
    <lineage>
        <taxon>Bacteria</taxon>
        <taxon>Pseudomonadati</taxon>
        <taxon>Bacteroidota</taxon>
        <taxon>Flavobacteriia</taxon>
        <taxon>Flavobacteriales</taxon>
        <taxon>Flavobacteriaceae</taxon>
        <taxon>Flagellimonas</taxon>
    </lineage>
</organism>
<dbReference type="InterPro" id="IPR040921">
    <property type="entry name" value="Peptidase_S66C"/>
</dbReference>
<dbReference type="InterPro" id="IPR040449">
    <property type="entry name" value="Peptidase_S66_N"/>
</dbReference>
<dbReference type="InterPro" id="IPR027461">
    <property type="entry name" value="Carboxypeptidase_A_C_sf"/>
</dbReference>
<evidence type="ECO:0000259" key="9">
    <source>
        <dbReference type="Pfam" id="PF17676"/>
    </source>
</evidence>
<feature type="active site" description="Charge relay system" evidence="6">
    <location>
        <position position="308"/>
    </location>
</feature>
<dbReference type="Pfam" id="PF02016">
    <property type="entry name" value="Peptidase_S66"/>
    <property type="match status" value="1"/>
</dbReference>
<dbReference type="GO" id="GO:0004180">
    <property type="term" value="F:carboxypeptidase activity"/>
    <property type="evidence" value="ECO:0007669"/>
    <property type="project" value="UniProtKB-KW"/>
</dbReference>
<dbReference type="InterPro" id="IPR029062">
    <property type="entry name" value="Class_I_gatase-like"/>
</dbReference>
<evidence type="ECO:0000256" key="2">
    <source>
        <dbReference type="ARBA" id="ARBA00022645"/>
    </source>
</evidence>
<dbReference type="PANTHER" id="PTHR30237:SF2">
    <property type="entry name" value="MUREIN TETRAPEPTIDE CARBOXYPEPTIDASE"/>
    <property type="match status" value="1"/>
</dbReference>
<dbReference type="GO" id="GO:0008236">
    <property type="term" value="F:serine-type peptidase activity"/>
    <property type="evidence" value="ECO:0007669"/>
    <property type="project" value="UniProtKB-KW"/>
</dbReference>
<dbReference type="AlphaFoldDB" id="A0A2T0MI72"/>
<feature type="active site" description="Nucleophile" evidence="6">
    <location>
        <position position="140"/>
    </location>
</feature>
<dbReference type="OrthoDB" id="9807329at2"/>
<gene>
    <name evidence="10" type="ORF">CLV81_1283</name>
</gene>
<dbReference type="InterPro" id="IPR003507">
    <property type="entry name" value="S66_fam"/>
</dbReference>
<sequence>MKVLTCRIVVFCLVLFISISAFGQNDNQIYIQPPFLTAGDTVAIVAPAGILKNREKSISKAMEILSSWGLHPILGKHLYAKNNHFAGTDAQRAEDFQNAMDDPSVKAIWCARGGYGSMRILDKLNFSNFGKSPKWIVGFSDITAFHGKLDQLGIQSMHGMMAAGLELSEELSDDTQENINSLKKALFGEVLRYDLDSSPHNKRGMAKGVLIGGNLSLLQASLQSDANLDTEGKILFIEEIGEYRYSIDRMLYSLKRAGYFDGLAALVVGEISKVRTNTTPFGMSNEELILDVVKECDFPVLFHFPAGHGDENRTMIFGEEVTLDVGVKKSVVTFEKQN</sequence>
<dbReference type="EMBL" id="PVYX01000001">
    <property type="protein sequence ID" value="PRX57280.1"/>
    <property type="molecule type" value="Genomic_DNA"/>
</dbReference>
<evidence type="ECO:0000256" key="6">
    <source>
        <dbReference type="PIRSR" id="PIRSR028757-1"/>
    </source>
</evidence>
<evidence type="ECO:0000256" key="5">
    <source>
        <dbReference type="ARBA" id="ARBA00022825"/>
    </source>
</evidence>
<name>A0A2T0MI72_9FLAO</name>
<dbReference type="PANTHER" id="PTHR30237">
    <property type="entry name" value="MURAMOYLTETRAPEPTIDE CARBOXYPEPTIDASE"/>
    <property type="match status" value="1"/>
</dbReference>
<evidence type="ECO:0000256" key="1">
    <source>
        <dbReference type="ARBA" id="ARBA00010233"/>
    </source>
</evidence>
<dbReference type="InterPro" id="IPR027478">
    <property type="entry name" value="LdcA_N"/>
</dbReference>
<keyword evidence="11" id="KW-1185">Reference proteome</keyword>
<protein>
    <submittedName>
        <fullName evidence="10">Muramoyltetrapeptide carboxypeptidase</fullName>
    </submittedName>
</protein>
<dbReference type="PIRSF" id="PIRSF028757">
    <property type="entry name" value="LD-carboxypeptidase"/>
    <property type="match status" value="1"/>
</dbReference>
<evidence type="ECO:0000313" key="11">
    <source>
        <dbReference type="Proteomes" id="UP000237640"/>
    </source>
</evidence>
<feature type="domain" description="LD-carboxypeptidase C-terminal" evidence="9">
    <location>
        <begin position="207"/>
        <end position="323"/>
    </location>
</feature>
<dbReference type="SUPFAM" id="SSF52317">
    <property type="entry name" value="Class I glutamine amidotransferase-like"/>
    <property type="match status" value="1"/>
</dbReference>
<proteinExistence type="inferred from homology"/>
<evidence type="ECO:0000256" key="3">
    <source>
        <dbReference type="ARBA" id="ARBA00022670"/>
    </source>
</evidence>